<evidence type="ECO:0000256" key="3">
    <source>
        <dbReference type="ARBA" id="ARBA00022516"/>
    </source>
</evidence>
<dbReference type="InterPro" id="IPR043130">
    <property type="entry name" value="CDP-OH_PTrfase_TM_dom"/>
</dbReference>
<dbReference type="AlphaFoldDB" id="A0A2M8LC80"/>
<protein>
    <recommendedName>
        <fullName evidence="15">CDP-diacylglycerol--glycerol-3-phosphate 3-phosphatidyltransferase</fullName>
    </recommendedName>
</protein>
<keyword evidence="3" id="KW-0444">Lipid biosynthesis</keyword>
<evidence type="ECO:0000256" key="12">
    <source>
        <dbReference type="SAM" id="Phobius"/>
    </source>
</evidence>
<dbReference type="PROSITE" id="PS00379">
    <property type="entry name" value="CDP_ALCOHOL_P_TRANSF"/>
    <property type="match status" value="1"/>
</dbReference>
<keyword evidence="5 12" id="KW-0812">Transmembrane</keyword>
<keyword evidence="6 12" id="KW-1133">Transmembrane helix</keyword>
<dbReference type="Gene3D" id="1.20.120.1760">
    <property type="match status" value="1"/>
</dbReference>
<accession>A0A2M8LC80</accession>
<dbReference type="InterPro" id="IPR048254">
    <property type="entry name" value="CDP_ALCOHOL_P_TRANSF_CS"/>
</dbReference>
<dbReference type="InterPro" id="IPR000462">
    <property type="entry name" value="CDP-OH_P_trans"/>
</dbReference>
<feature type="transmembrane region" description="Helical" evidence="12">
    <location>
        <begin position="131"/>
        <end position="149"/>
    </location>
</feature>
<dbReference type="PANTHER" id="PTHR14269">
    <property type="entry name" value="CDP-DIACYLGLYCEROL--GLYCEROL-3-PHOSPHATE 3-PHOSPHATIDYLTRANSFERASE-RELATED"/>
    <property type="match status" value="1"/>
</dbReference>
<keyword evidence="10" id="KW-1208">Phospholipid metabolism</keyword>
<feature type="transmembrane region" description="Helical" evidence="12">
    <location>
        <begin position="170"/>
        <end position="188"/>
    </location>
</feature>
<evidence type="ECO:0000256" key="4">
    <source>
        <dbReference type="ARBA" id="ARBA00022679"/>
    </source>
</evidence>
<evidence type="ECO:0000256" key="8">
    <source>
        <dbReference type="ARBA" id="ARBA00023136"/>
    </source>
</evidence>
<evidence type="ECO:0000256" key="1">
    <source>
        <dbReference type="ARBA" id="ARBA00004141"/>
    </source>
</evidence>
<comment type="subcellular location">
    <subcellularLocation>
        <location evidence="1">Membrane</location>
        <topology evidence="1">Multi-pass membrane protein</topology>
    </subcellularLocation>
</comment>
<keyword evidence="7" id="KW-0443">Lipid metabolism</keyword>
<comment type="caution">
    <text evidence="13">The sequence shown here is derived from an EMBL/GenBank/DDBJ whole genome shotgun (WGS) entry which is preliminary data.</text>
</comment>
<dbReference type="GO" id="GO:0016020">
    <property type="term" value="C:membrane"/>
    <property type="evidence" value="ECO:0007669"/>
    <property type="project" value="UniProtKB-SubCell"/>
</dbReference>
<evidence type="ECO:0000256" key="2">
    <source>
        <dbReference type="ARBA" id="ARBA00010441"/>
    </source>
</evidence>
<keyword evidence="8 12" id="KW-0472">Membrane</keyword>
<organism evidence="13 14">
    <name type="scientific">Candidatus Taylorbacteria bacterium CG10_big_fil_rev_8_21_14_0_10_41_48</name>
    <dbReference type="NCBI Taxonomy" id="1975024"/>
    <lineage>
        <taxon>Bacteria</taxon>
        <taxon>Candidatus Tayloriibacteriota</taxon>
    </lineage>
</organism>
<evidence type="ECO:0008006" key="15">
    <source>
        <dbReference type="Google" id="ProtNLM"/>
    </source>
</evidence>
<keyword evidence="4 11" id="KW-0808">Transferase</keyword>
<evidence type="ECO:0000256" key="10">
    <source>
        <dbReference type="ARBA" id="ARBA00023264"/>
    </source>
</evidence>
<dbReference type="EMBL" id="PFEQ01000009">
    <property type="protein sequence ID" value="PJE74213.1"/>
    <property type="molecule type" value="Genomic_DNA"/>
</dbReference>
<sequence>MIEHKEHKQNVIFTFLDHFLDVPESKVTYLTRVTAIDRFLAKIFLPLLPREMTPNQITKFRLLSIPVIAYLFIVESYLAGTILFLFSAFSDALDGALARTSHRITTWGTLYDPIADKLLIGMVSTIVISKYISVYLALAIILIEIALVASAYFRYKGKVVPAKTMGKTKMVLQCGGVIILLFYILFAWNPLLLIATYVLYLAVVFGLLSLFVFRSV</sequence>
<evidence type="ECO:0000256" key="6">
    <source>
        <dbReference type="ARBA" id="ARBA00022989"/>
    </source>
</evidence>
<dbReference type="PANTHER" id="PTHR14269:SF11">
    <property type="entry name" value="CDP-DIACYLGLYCEROL--GLYCEROL-3-PHOSPHATE 3-PHOSPHATIDYLTRANSFERASE"/>
    <property type="match status" value="1"/>
</dbReference>
<evidence type="ECO:0000313" key="13">
    <source>
        <dbReference type="EMBL" id="PJE74213.1"/>
    </source>
</evidence>
<dbReference type="GO" id="GO:0016780">
    <property type="term" value="F:phosphotransferase activity, for other substituted phosphate groups"/>
    <property type="evidence" value="ECO:0007669"/>
    <property type="project" value="InterPro"/>
</dbReference>
<reference evidence="14" key="1">
    <citation type="submission" date="2017-09" db="EMBL/GenBank/DDBJ databases">
        <title>Depth-based differentiation of microbial function through sediment-hosted aquifers and enrichment of novel symbionts in the deep terrestrial subsurface.</title>
        <authorList>
            <person name="Probst A.J."/>
            <person name="Ladd B."/>
            <person name="Jarett J.K."/>
            <person name="Geller-Mcgrath D.E."/>
            <person name="Sieber C.M.K."/>
            <person name="Emerson J.B."/>
            <person name="Anantharaman K."/>
            <person name="Thomas B.C."/>
            <person name="Malmstrom R."/>
            <person name="Stieglmeier M."/>
            <person name="Klingl A."/>
            <person name="Woyke T."/>
            <person name="Ryan C.M."/>
            <person name="Banfield J.F."/>
        </authorList>
    </citation>
    <scope>NUCLEOTIDE SEQUENCE [LARGE SCALE GENOMIC DNA]</scope>
</reference>
<feature type="transmembrane region" description="Helical" evidence="12">
    <location>
        <begin position="194"/>
        <end position="213"/>
    </location>
</feature>
<comment type="similarity">
    <text evidence="2 11">Belongs to the CDP-alcohol phosphatidyltransferase class-I family.</text>
</comment>
<dbReference type="InterPro" id="IPR050324">
    <property type="entry name" value="CDP-alcohol_PTase-I"/>
</dbReference>
<evidence type="ECO:0000256" key="9">
    <source>
        <dbReference type="ARBA" id="ARBA00023209"/>
    </source>
</evidence>
<evidence type="ECO:0000256" key="5">
    <source>
        <dbReference type="ARBA" id="ARBA00022692"/>
    </source>
</evidence>
<evidence type="ECO:0000313" key="14">
    <source>
        <dbReference type="Proteomes" id="UP000228700"/>
    </source>
</evidence>
<evidence type="ECO:0000256" key="7">
    <source>
        <dbReference type="ARBA" id="ARBA00023098"/>
    </source>
</evidence>
<keyword evidence="9" id="KW-0594">Phospholipid biosynthesis</keyword>
<dbReference type="GO" id="GO:0046474">
    <property type="term" value="P:glycerophospholipid biosynthetic process"/>
    <property type="evidence" value="ECO:0007669"/>
    <property type="project" value="TreeGrafter"/>
</dbReference>
<dbReference type="Pfam" id="PF01066">
    <property type="entry name" value="CDP-OH_P_transf"/>
    <property type="match status" value="1"/>
</dbReference>
<name>A0A2M8LC80_9BACT</name>
<evidence type="ECO:0000256" key="11">
    <source>
        <dbReference type="RuleBase" id="RU003750"/>
    </source>
</evidence>
<gene>
    <name evidence="13" type="ORF">COV01_01820</name>
</gene>
<dbReference type="Proteomes" id="UP000228700">
    <property type="component" value="Unassembled WGS sequence"/>
</dbReference>
<feature type="transmembrane region" description="Helical" evidence="12">
    <location>
        <begin position="67"/>
        <end position="89"/>
    </location>
</feature>
<proteinExistence type="inferred from homology"/>